<name>A0A386WUZ3_9ACTN</name>
<sequence length="693" mass="75017">MGELGQPTDESVMIRDWFGVPRVSAEDRAAVFGVRTQDPRVEFVALTVKYWLDAHATRSMTRERVLAAMTGRITPDNVWDLVSMLARLRLAEAFFDLAASDVDTDGAFRRYLLGLDPALLDAMRHYAAWNGINPKLFLDGFAVGVGESVATVVVDLGKLVQLIGRLQQEQFTTLIVLTVDPRAGVQRLADQATVVRQALAGIVAALDPTTVPDRLLALWRGWAAEFARHLDDLDPFAAGRLLGRVAGDLYQVLTGLVQLARLLGGVAVRAAVRYVPLLLAGAREARLLTAQTAALLVAIGRAAIVATPQVGLAVLRTLFPPKVLDALFRHGRALLVDAELTLTAFNQAAHAEAFAGAGAGTRLGALVSLDGRPVLMASMSETVSSAGRAATRAELNEALDEIIKRVENLRELKPPKTPRDIQAAVVRAAVARQLEQRLTTAFNRALQTAAYEEFRALRKAGQAQPWRLGQQVHRRMAAEVAQLVGRSPGLEAFAEKSLATVVEAVRAAHPELAPALRGSEAVLRQTVAQMLLGHPDRDLLLRLVGFTGNPAATGAEKALAGHLAERFRWKASTTVGDLRSDLLLVDPEAARVTNVDWTSSTKLERFEKTWGTVADDLGETFDGRWEAIAEAYQRAAKGGVPAEVVAGLEELTAHAVRETVVRQAALSQLFPGFFVTSHEMTYRGLHALFELPL</sequence>
<accession>A0A386WUZ3</accession>
<dbReference type="EMBL" id="CP024087">
    <property type="protein sequence ID" value="AYF31029.1"/>
    <property type="molecule type" value="Genomic_DNA"/>
</dbReference>
<dbReference type="Proteomes" id="UP000267804">
    <property type="component" value="Chromosome"/>
</dbReference>
<organism evidence="1 2">
    <name type="scientific">Micromonospora tulbaghiae</name>
    <dbReference type="NCBI Taxonomy" id="479978"/>
    <lineage>
        <taxon>Bacteria</taxon>
        <taxon>Bacillati</taxon>
        <taxon>Actinomycetota</taxon>
        <taxon>Actinomycetes</taxon>
        <taxon>Micromonosporales</taxon>
        <taxon>Micromonosporaceae</taxon>
        <taxon>Micromonospora</taxon>
    </lineage>
</organism>
<dbReference type="AlphaFoldDB" id="A0A386WUZ3"/>
<gene>
    <name evidence="1" type="ORF">CSH63_27030</name>
</gene>
<protein>
    <recommendedName>
        <fullName evidence="3">LigA protein</fullName>
    </recommendedName>
</protein>
<proteinExistence type="predicted"/>
<evidence type="ECO:0000313" key="1">
    <source>
        <dbReference type="EMBL" id="AYF31029.1"/>
    </source>
</evidence>
<evidence type="ECO:0008006" key="3">
    <source>
        <dbReference type="Google" id="ProtNLM"/>
    </source>
</evidence>
<evidence type="ECO:0000313" key="2">
    <source>
        <dbReference type="Proteomes" id="UP000267804"/>
    </source>
</evidence>
<dbReference type="KEGG" id="mtua:CSH63_27030"/>
<reference evidence="1 2" key="1">
    <citation type="submission" date="2017-10" db="EMBL/GenBank/DDBJ databases">
        <title>Integration of genomic and chemical information greatly accelerates assignment of the full stereostructure of myelolactone, a potent inhibitor of myeloma from a marine-derived Micromonospora.</title>
        <authorList>
            <person name="Kim M.C."/>
            <person name="Machado H."/>
            <person name="Jensen P.R."/>
            <person name="Fenical W."/>
        </authorList>
    </citation>
    <scope>NUCLEOTIDE SEQUENCE [LARGE SCALE GENOMIC DNA]</scope>
    <source>
        <strain evidence="1 2">CNY-010</strain>
    </source>
</reference>